<dbReference type="Proteomes" id="UP001432014">
    <property type="component" value="Chromosome"/>
</dbReference>
<evidence type="ECO:0000256" key="1">
    <source>
        <dbReference type="SAM" id="MobiDB-lite"/>
    </source>
</evidence>
<proteinExistence type="predicted"/>
<name>A0ABZ1WJG9_9ACTN</name>
<gene>
    <name evidence="2" type="ORF">OG469_38125</name>
</gene>
<evidence type="ECO:0000313" key="3">
    <source>
        <dbReference type="Proteomes" id="UP001432014"/>
    </source>
</evidence>
<reference evidence="2 3" key="1">
    <citation type="submission" date="2022-10" db="EMBL/GenBank/DDBJ databases">
        <title>The complete genomes of actinobacterial strains from the NBC collection.</title>
        <authorList>
            <person name="Joergensen T.S."/>
            <person name="Alvarez Arevalo M."/>
            <person name="Sterndorff E.B."/>
            <person name="Faurdal D."/>
            <person name="Vuksanovic O."/>
            <person name="Mourched A.-S."/>
            <person name="Charusanti P."/>
            <person name="Shaw S."/>
            <person name="Blin K."/>
            <person name="Weber T."/>
        </authorList>
    </citation>
    <scope>NUCLEOTIDE SEQUENCE [LARGE SCALE GENOMIC DNA]</scope>
    <source>
        <strain evidence="2 3">NBC_01247</strain>
    </source>
</reference>
<keyword evidence="3" id="KW-1185">Reference proteome</keyword>
<organism evidence="2 3">
    <name type="scientific">Kitasatospora herbaricolor</name>
    <dbReference type="NCBI Taxonomy" id="68217"/>
    <lineage>
        <taxon>Bacteria</taxon>
        <taxon>Bacillati</taxon>
        <taxon>Actinomycetota</taxon>
        <taxon>Actinomycetes</taxon>
        <taxon>Kitasatosporales</taxon>
        <taxon>Streptomycetaceae</taxon>
        <taxon>Kitasatospora</taxon>
    </lineage>
</organism>
<dbReference type="EMBL" id="CP108482">
    <property type="protein sequence ID" value="WUS60799.1"/>
    <property type="molecule type" value="Genomic_DNA"/>
</dbReference>
<accession>A0ABZ1WJG9</accession>
<sequence length="291" mass="32811">MQPADDTEALHVDFDRHQLAGTVRGRAVVRVRPNPTDRQSRTVLRLRRFLSHLVDFRWRDLDAAGSPLGPAFEATALPGEHPRQFDHPVDLPAGAASREYHLEWALDPADHPRIGAKDDEMVLFRVQLVGIEADGPETPEHQKLVVISWSDADGVLRGTWRQPGRTPEPLRQALTELLRAPERYGSPCGDCHLHLELDRLLLEDAVWACQEGPELEEIRRLLVLRELQPDSGVFGYDTYRGHPEHPPHAHPDIAEDLAAARARHHARLLAYAPSEPRDQPGRASHMNPDRL</sequence>
<protein>
    <submittedName>
        <fullName evidence="2">Uncharacterized protein</fullName>
    </submittedName>
</protein>
<evidence type="ECO:0000313" key="2">
    <source>
        <dbReference type="EMBL" id="WUS60799.1"/>
    </source>
</evidence>
<dbReference type="RefSeq" id="WP_329493096.1">
    <property type="nucleotide sequence ID" value="NZ_CP108460.1"/>
</dbReference>
<feature type="region of interest" description="Disordered" evidence="1">
    <location>
        <begin position="270"/>
        <end position="291"/>
    </location>
</feature>